<organism evidence="2 3">
    <name type="scientific">Aphis glycines</name>
    <name type="common">Soybean aphid</name>
    <dbReference type="NCBI Taxonomy" id="307491"/>
    <lineage>
        <taxon>Eukaryota</taxon>
        <taxon>Metazoa</taxon>
        <taxon>Ecdysozoa</taxon>
        <taxon>Arthropoda</taxon>
        <taxon>Hexapoda</taxon>
        <taxon>Insecta</taxon>
        <taxon>Pterygota</taxon>
        <taxon>Neoptera</taxon>
        <taxon>Paraneoptera</taxon>
        <taxon>Hemiptera</taxon>
        <taxon>Sternorrhyncha</taxon>
        <taxon>Aphidomorpha</taxon>
        <taxon>Aphidoidea</taxon>
        <taxon>Aphididae</taxon>
        <taxon>Aphidini</taxon>
        <taxon>Aphis</taxon>
        <taxon>Aphis</taxon>
    </lineage>
</organism>
<comment type="caution">
    <text evidence="2">The sequence shown here is derived from an EMBL/GenBank/DDBJ whole genome shotgun (WGS) entry which is preliminary data.</text>
</comment>
<dbReference type="Pfam" id="PF00075">
    <property type="entry name" value="RNase_H"/>
    <property type="match status" value="1"/>
</dbReference>
<name>A0A6G0TBC6_APHGL</name>
<evidence type="ECO:0000313" key="2">
    <source>
        <dbReference type="EMBL" id="KAE9529605.1"/>
    </source>
</evidence>
<gene>
    <name evidence="2" type="ORF">AGLY_011701</name>
</gene>
<dbReference type="InterPro" id="IPR002156">
    <property type="entry name" value="RNaseH_domain"/>
</dbReference>
<dbReference type="Proteomes" id="UP000475862">
    <property type="component" value="Unassembled WGS sequence"/>
</dbReference>
<reference evidence="2 3" key="1">
    <citation type="submission" date="2019-08" db="EMBL/GenBank/DDBJ databases">
        <title>The genome of the soybean aphid Biotype 1, its phylome, world population structure and adaptation to the North American continent.</title>
        <authorList>
            <person name="Giordano R."/>
            <person name="Donthu R.K."/>
            <person name="Hernandez A.G."/>
            <person name="Wright C.L."/>
            <person name="Zimin A.V."/>
        </authorList>
    </citation>
    <scope>NUCLEOTIDE SEQUENCE [LARGE SCALE GENOMIC DNA]</scope>
    <source>
        <tissue evidence="2">Whole aphids</tissue>
    </source>
</reference>
<dbReference type="AlphaFoldDB" id="A0A6G0TBC6"/>
<dbReference type="GO" id="GO:0003676">
    <property type="term" value="F:nucleic acid binding"/>
    <property type="evidence" value="ECO:0007669"/>
    <property type="project" value="InterPro"/>
</dbReference>
<dbReference type="EMBL" id="VYZN01000044">
    <property type="protein sequence ID" value="KAE9529605.1"/>
    <property type="molecule type" value="Genomic_DNA"/>
</dbReference>
<sequence length="266" mass="30222">MYTDASKGNEGVGIAIALENTNITFKLPNECSIFSAEAIAILKAIETIQTTKHTKFVILSDSLSAIKNIQNKNNPNDISVFIQNQLDEAKTNKKQISIIWIPGHTGIAGNEIADKYAKLAASNKNTTKLNISSYDDFKKAVKTQIRKKWHLLWNDQDTKLNQIKRTTFSWENHKFNRKEETTINRLRIGHSRLTHGYLMSKEEPPTCEGCGTPLTIKHILTECQLYQQERINFNITEILDSLLGPDPAQNRKILNFLKSINLIEQI</sequence>
<dbReference type="GO" id="GO:0004523">
    <property type="term" value="F:RNA-DNA hybrid ribonuclease activity"/>
    <property type="evidence" value="ECO:0007669"/>
    <property type="project" value="InterPro"/>
</dbReference>
<evidence type="ECO:0000313" key="3">
    <source>
        <dbReference type="Proteomes" id="UP000475862"/>
    </source>
</evidence>
<dbReference type="OrthoDB" id="6621833at2759"/>
<evidence type="ECO:0000259" key="1">
    <source>
        <dbReference type="PROSITE" id="PS50879"/>
    </source>
</evidence>
<dbReference type="Gene3D" id="3.30.420.10">
    <property type="entry name" value="Ribonuclease H-like superfamily/Ribonuclease H"/>
    <property type="match status" value="1"/>
</dbReference>
<accession>A0A6G0TBC6</accession>
<dbReference type="InterPro" id="IPR012337">
    <property type="entry name" value="RNaseH-like_sf"/>
</dbReference>
<dbReference type="CDD" id="cd09276">
    <property type="entry name" value="Rnase_HI_RT_non_LTR"/>
    <property type="match status" value="1"/>
</dbReference>
<dbReference type="PROSITE" id="PS50879">
    <property type="entry name" value="RNASE_H_1"/>
    <property type="match status" value="1"/>
</dbReference>
<dbReference type="SUPFAM" id="SSF53098">
    <property type="entry name" value="Ribonuclease H-like"/>
    <property type="match status" value="1"/>
</dbReference>
<feature type="domain" description="RNase H type-1" evidence="1">
    <location>
        <begin position="1"/>
        <end position="122"/>
    </location>
</feature>
<protein>
    <recommendedName>
        <fullName evidence="1">RNase H type-1 domain-containing protein</fullName>
    </recommendedName>
</protein>
<keyword evidence="3" id="KW-1185">Reference proteome</keyword>
<dbReference type="InterPro" id="IPR036397">
    <property type="entry name" value="RNaseH_sf"/>
</dbReference>
<proteinExistence type="predicted"/>